<dbReference type="EMBL" id="VJNE01000007">
    <property type="protein sequence ID" value="MZG27931.1"/>
    <property type="molecule type" value="Genomic_DNA"/>
</dbReference>
<evidence type="ECO:0000313" key="5">
    <source>
        <dbReference type="EMBL" id="MZG27931.1"/>
    </source>
</evidence>
<gene>
    <name evidence="5" type="ORF">FM068_04930</name>
</gene>
<dbReference type="InterPro" id="IPR017896">
    <property type="entry name" value="4Fe4S_Fe-S-bd"/>
</dbReference>
<evidence type="ECO:0000256" key="1">
    <source>
        <dbReference type="ARBA" id="ARBA00022723"/>
    </source>
</evidence>
<dbReference type="InterPro" id="IPR017900">
    <property type="entry name" value="4Fe4S_Fe_S_CS"/>
</dbReference>
<dbReference type="GO" id="GO:0046872">
    <property type="term" value="F:metal ion binding"/>
    <property type="evidence" value="ECO:0007669"/>
    <property type="project" value="UniProtKB-KW"/>
</dbReference>
<evidence type="ECO:0000256" key="3">
    <source>
        <dbReference type="ARBA" id="ARBA00023014"/>
    </source>
</evidence>
<feature type="domain" description="4Fe-4S ferredoxin-type" evidence="4">
    <location>
        <begin position="438"/>
        <end position="466"/>
    </location>
</feature>
<accession>A0A6L8Q5G6</accession>
<name>A0A6L8Q5G6_9ACTN</name>
<proteinExistence type="predicted"/>
<dbReference type="PROSITE" id="PS51379">
    <property type="entry name" value="4FE4S_FER_2"/>
    <property type="match status" value="2"/>
</dbReference>
<dbReference type="Proteomes" id="UP000472380">
    <property type="component" value="Unassembled WGS sequence"/>
</dbReference>
<evidence type="ECO:0000313" key="6">
    <source>
        <dbReference type="Proteomes" id="UP000472380"/>
    </source>
</evidence>
<evidence type="ECO:0000256" key="2">
    <source>
        <dbReference type="ARBA" id="ARBA00023004"/>
    </source>
</evidence>
<keyword evidence="2" id="KW-0408">Iron</keyword>
<dbReference type="Pfam" id="PF12838">
    <property type="entry name" value="Fer4_7"/>
    <property type="match status" value="1"/>
</dbReference>
<dbReference type="SUPFAM" id="SSF54862">
    <property type="entry name" value="4Fe-4S ferredoxins"/>
    <property type="match status" value="1"/>
</dbReference>
<organism evidence="5 6">
    <name type="scientific">Adlercreutzia equolifaciens</name>
    <dbReference type="NCBI Taxonomy" id="446660"/>
    <lineage>
        <taxon>Bacteria</taxon>
        <taxon>Bacillati</taxon>
        <taxon>Actinomycetota</taxon>
        <taxon>Coriobacteriia</taxon>
        <taxon>Eggerthellales</taxon>
        <taxon>Eggerthellaceae</taxon>
        <taxon>Adlercreutzia</taxon>
    </lineage>
</organism>
<evidence type="ECO:0000259" key="4">
    <source>
        <dbReference type="PROSITE" id="PS51379"/>
    </source>
</evidence>
<dbReference type="PROSITE" id="PS00198">
    <property type="entry name" value="4FE4S_FER_1"/>
    <property type="match status" value="2"/>
</dbReference>
<comment type="caution">
    <text evidence="5">The sequence shown here is derived from an EMBL/GenBank/DDBJ whole genome shotgun (WGS) entry which is preliminary data.</text>
</comment>
<dbReference type="Gene3D" id="3.30.70.20">
    <property type="match status" value="1"/>
</dbReference>
<keyword evidence="3" id="KW-0411">Iron-sulfur</keyword>
<reference evidence="5 6" key="1">
    <citation type="submission" date="2019-07" db="EMBL/GenBank/DDBJ databases">
        <title>Draft genome sequence of Adlercreutzia equolifaciens IPLA 37004, a human intestinal strain that does not produces equol from daidzein.</title>
        <authorList>
            <person name="Vazquez L."/>
            <person name="Florez A.B."/>
            <person name="Mayo B."/>
        </authorList>
    </citation>
    <scope>NUCLEOTIDE SEQUENCE [LARGE SCALE GENOMIC DNA]</scope>
    <source>
        <strain evidence="5 6">IPLA 37004</strain>
    </source>
</reference>
<protein>
    <recommendedName>
        <fullName evidence="4">4Fe-4S ferredoxin-type domain-containing protein</fullName>
    </recommendedName>
</protein>
<keyword evidence="1" id="KW-0479">Metal-binding</keyword>
<dbReference type="AlphaFoldDB" id="A0A6L8Q5G6"/>
<feature type="domain" description="4Fe-4S ferredoxin-type" evidence="4">
    <location>
        <begin position="408"/>
        <end position="437"/>
    </location>
</feature>
<dbReference type="GO" id="GO:0051536">
    <property type="term" value="F:iron-sulfur cluster binding"/>
    <property type="evidence" value="ECO:0007669"/>
    <property type="project" value="UniProtKB-KW"/>
</dbReference>
<sequence>MEERFQCCALTLASSEHPKTKEEEMDKNMTMLGRRSFLAGMGIAGIGTLAACAPKASDNPSVDELADTGAETVSAASGPKEVTAETVRIIPTGEQMSLEELNEKRQALIDSKTEDYTMADGTVVPNVYVKLRALFDGYGNGLGSVLHDAAFGEVMHLFTPEDAQAYLEMPMGVMFTADQYAEKSGRSAEECAALCEDLSARGLLFRSRSDGEAKYHQLAEAHGIWEYNLNKYEENQGEYVNLHNNAYGADIRFQLFNAQSCFYNAIPCSREVVGDSSIALPYDDWEAIVSKFEKIAVSPCQCRLSHKATNEEDPGDHPLETCLTLGEEAEFYIENGIGREITQQEALEILQRSVEAGLVIQVANSEKTEVICSCHGDCCDILGAYVAMAQNPKKDPSNVNVFEHVSHYELRHNEDTCIKCGSCEKRCPLFAITMNDEGFPEVNGTCVRCGQCGTVCPVGARTLHLRDKILQLPESLLDDYNMKAKYRFDHFMIR</sequence>